<accession>A0A4U5TYL6</accession>
<dbReference type="InterPro" id="IPR046616">
    <property type="entry name" value="DUF6729"/>
</dbReference>
<keyword evidence="4" id="KW-1185">Reference proteome</keyword>
<proteinExistence type="predicted"/>
<name>A0A4U5TYL6_COLLU</name>
<dbReference type="Pfam" id="PF20499">
    <property type="entry name" value="DUF6729"/>
    <property type="match status" value="1"/>
</dbReference>
<dbReference type="PANTHER" id="PTHR47773">
    <property type="entry name" value="SI:DKEY-9I5.2-RELATED"/>
    <property type="match status" value="1"/>
</dbReference>
<dbReference type="STRING" id="240159.A0A4U5TYL6"/>
<evidence type="ECO:0000259" key="2">
    <source>
        <dbReference type="Pfam" id="PF20499"/>
    </source>
</evidence>
<evidence type="ECO:0000313" key="4">
    <source>
        <dbReference type="Proteomes" id="UP000298787"/>
    </source>
</evidence>
<feature type="region of interest" description="Disordered" evidence="1">
    <location>
        <begin position="770"/>
        <end position="874"/>
    </location>
</feature>
<evidence type="ECO:0000256" key="1">
    <source>
        <dbReference type="SAM" id="MobiDB-lite"/>
    </source>
</evidence>
<feature type="compositionally biased region" description="Polar residues" evidence="1">
    <location>
        <begin position="780"/>
        <end position="832"/>
    </location>
</feature>
<feature type="region of interest" description="Disordered" evidence="1">
    <location>
        <begin position="1407"/>
        <end position="1462"/>
    </location>
</feature>
<dbReference type="GO" id="GO:0030246">
    <property type="term" value="F:carbohydrate binding"/>
    <property type="evidence" value="ECO:0007669"/>
    <property type="project" value="UniProtKB-KW"/>
</dbReference>
<feature type="domain" description="DUF6729" evidence="2">
    <location>
        <begin position="926"/>
        <end position="987"/>
    </location>
</feature>
<feature type="compositionally biased region" description="Acidic residues" evidence="1">
    <location>
        <begin position="1407"/>
        <end position="1422"/>
    </location>
</feature>
<dbReference type="EMBL" id="ML240838">
    <property type="protein sequence ID" value="TKS65535.1"/>
    <property type="molecule type" value="Genomic_DNA"/>
</dbReference>
<feature type="compositionally biased region" description="Low complexity" evidence="1">
    <location>
        <begin position="1433"/>
        <end position="1453"/>
    </location>
</feature>
<dbReference type="Proteomes" id="UP000298787">
    <property type="component" value="Unassembled WGS sequence"/>
</dbReference>
<feature type="compositionally biased region" description="Pro residues" evidence="1">
    <location>
        <begin position="836"/>
        <end position="846"/>
    </location>
</feature>
<keyword evidence="3" id="KW-0430">Lectin</keyword>
<dbReference type="PANTHER" id="PTHR47773:SF1">
    <property type="entry name" value="C2H2-TYPE DOMAIN-CONTAINING PROTEIN"/>
    <property type="match status" value="1"/>
</dbReference>
<reference evidence="3 4" key="1">
    <citation type="submission" date="2019-01" db="EMBL/GenBank/DDBJ databases">
        <title>Genome Assembly of Collichthys lucidus.</title>
        <authorList>
            <person name="Cai M."/>
            <person name="Xiao S."/>
        </authorList>
    </citation>
    <scope>NUCLEOTIDE SEQUENCE [LARGE SCALE GENOMIC DNA]</scope>
    <source>
        <strain evidence="3">JT15FE1705JMU</strain>
        <tissue evidence="3">Muscle</tissue>
    </source>
</reference>
<organism evidence="3 4">
    <name type="scientific">Collichthys lucidus</name>
    <name type="common">Big head croaker</name>
    <name type="synonym">Sciaena lucida</name>
    <dbReference type="NCBI Taxonomy" id="240159"/>
    <lineage>
        <taxon>Eukaryota</taxon>
        <taxon>Metazoa</taxon>
        <taxon>Chordata</taxon>
        <taxon>Craniata</taxon>
        <taxon>Vertebrata</taxon>
        <taxon>Euteleostomi</taxon>
        <taxon>Actinopterygii</taxon>
        <taxon>Neopterygii</taxon>
        <taxon>Teleostei</taxon>
        <taxon>Neoteleostei</taxon>
        <taxon>Acanthomorphata</taxon>
        <taxon>Eupercaria</taxon>
        <taxon>Sciaenidae</taxon>
        <taxon>Collichthys</taxon>
    </lineage>
</organism>
<sequence>MVAVSKTLRYEIDISSHKSNMECWLNSSTGLMPDFSKSWVSTTSNAVWTVEPPQLCQTLKYERDITSYKSNMGCWLNSSTGLMPDFSKSRVSTTSNAVWTVEPPQLCQTLRYERDITSHKSNMECWLNSSTGLMPDFSKSWVSTTSNAVWTVEPPQLCQTLKYERDITSYKSNMGCWLNSSTGLMPDFSKSRVSTTSNAVWTVEPPQLCQTLKYERDITSYKSNMGCWLNSSTGLMPDFSKSRVSTTSNAVWTVEPPQLCQTLKYEIDITSYKSNMGCWLNSSTGLMPDFSKSRVSTTSNAVWTVEPPQLCQTLKYEIDITSYKSNMGCWLNSSTGLMPDFSKSRVLTTSNAVWTVEPPQLCQTLKYERDITSYKSNMGCWLNSSTGLMPDFSKSRVSTTSNAVWTVEPPQLCQTLKYERDITSYKSNMGCWLNSSTGLMPDFSKSRVSTTSNAVWTVEPPQLCQTLKYERDITSYKSNMGCWLNSSTGLMPDFSKSRVSTTSNAVWTVEPPQLCQTLKYEIDITSYKSNMGCWLNSSTGLMPDFSKSRVSTTSNAVWTVEPPQLCQTLKYEIDITSYKSNMGCWLNSSTGLMPDFSKSQVSTTSNAVWTVEPPQLCQTLKYKRDITSYKSNMGCWLNSSTGLMPDFSKSRVSTTSNAVWTVEPPQLCQDYMKPYGNGCAFTLTAAFVLEKISGSVIQSLDSGSGGPSICIISSNHVAQFPSFSIFAVSQSQLLSSKIAGTDQSRPTISIFAVSQSQWLFSKIHPAGLQVSFPTKGPSHTVPQQPGPSSAETLQPGPSHTVPQQPGPSSAETLQPGPSHTVPQQPGPSSAETLQPGPSPAGSPPSPKDVSLAGGEPRRPILTLASPHHKPHQKKNITTWPQFQAVSADRFSSVSSSFSCSYIKPIFFHSALHYYSYATWLPTKLLKTIPPQDQKWISAALWKNQRLRTDLKLWYDPPEPSLIYHQAPTPERFFHHRLLLWMPYHLWKDPPEPVDVPSHRWMLAVYGRDILGRLDHIKASITSTFGSILKMDSTKKITKKLSGIAKGTALWLTSVSNERGQILISVLSAQEGPALDRMATGLVCRYRNAGVAPPQLLYVDCDCCREGRGQTKLKERFGGWPDLIVKLDIYHFMRRLASGCTKDAHPLYPVFMAKLSSCIFEWDRGDVALLRQAKREQLRQEGVPGITDTLVDQHITKDELALHCRRQTRGERQTVVLIEQLLNELMGAKGRDFLGVPLLDQERMQHIWQVQQRHVKCIQDEPGVLLYTKTGTTTKAGIVLPNYRCARGSTSLESFHLHVNRFIPGTSANSLNFQLYLLEGLNRWNQDREAASLAVKPAPLLSYSGNLVHCVNALSVKVFGRHIVPSFQPPAVYTGELLGIDYLYSQTGKALQDVHPDSEETEALLEDVGTEEELEDEGFEDSGLDPTVELLDLSDPAPVTTSSSTTPTPTSLQPSPGPAVSTLTAPEQQLAQLSSGQSASITTAASALPLSTAFPMTAPAAAAAATAGSGMATATPADPEKQLIKHTLSSGPTAVTSNIASAPPLNILPATLSTATVGPSGAPTLAAAPVQQGAVDERGIPGMDRVDSLAGYLVGLRTETGQTMTNQQASTIIALWQNLLPYDQQRVAYAARHQVRLTTGRFRCSKKRPEFTPGVESTTRCVLASSGSPAQWPDCSRLVESICVKLCNIHKSPKKQGSYSLTRWTLILTDYSKIRQLVLGNATVMQSTTLPLFEINQTTLTQWHNKRLKRQDSRILLQGVNLPDSVPVAARPLPLVQVRPPALPPRPGPQHQYHLPRSTVGQAVDKRKSAAQRQLFCKPSPPAPTFSNPSPFIVPVVFVTPSENKPIVPSGPLPSPPPTRRAYTRTVEKNTCRQCHLPRTRENGHGQYYGIIYCPKNNTVPLEKWMEEMRQKRKGK</sequence>
<gene>
    <name evidence="3" type="ORF">D9C73_028013</name>
</gene>
<protein>
    <submittedName>
        <fullName evidence="3">P-selectin glycoprotein ligand 1</fullName>
    </submittedName>
</protein>
<evidence type="ECO:0000313" key="3">
    <source>
        <dbReference type="EMBL" id="TKS65535.1"/>
    </source>
</evidence>